<keyword evidence="1" id="KW-0812">Transmembrane</keyword>
<feature type="transmembrane region" description="Helical" evidence="1">
    <location>
        <begin position="395"/>
        <end position="419"/>
    </location>
</feature>
<organism evidence="3 4">
    <name type="scientific">Gemmatimonas groenlandica</name>
    <dbReference type="NCBI Taxonomy" id="2732249"/>
    <lineage>
        <taxon>Bacteria</taxon>
        <taxon>Pseudomonadati</taxon>
        <taxon>Gemmatimonadota</taxon>
        <taxon>Gemmatimonadia</taxon>
        <taxon>Gemmatimonadales</taxon>
        <taxon>Gemmatimonadaceae</taxon>
        <taxon>Gemmatimonas</taxon>
    </lineage>
</organism>
<dbReference type="AlphaFoldDB" id="A0A6M4IKD0"/>
<reference evidence="3 4" key="1">
    <citation type="submission" date="2020-05" db="EMBL/GenBank/DDBJ databases">
        <title>Complete genome sequence of Gemmatimonas greenlandica TET16.</title>
        <authorList>
            <person name="Zeng Y."/>
        </authorList>
    </citation>
    <scope>NUCLEOTIDE SEQUENCE [LARGE SCALE GENOMIC DNA]</scope>
    <source>
        <strain evidence="3 4">TET16</strain>
    </source>
</reference>
<keyword evidence="1" id="KW-0472">Membrane</keyword>
<feature type="transmembrane region" description="Helical" evidence="1">
    <location>
        <begin position="43"/>
        <end position="62"/>
    </location>
</feature>
<dbReference type="EMBL" id="CP053085">
    <property type="protein sequence ID" value="QJR35193.1"/>
    <property type="molecule type" value="Genomic_DNA"/>
</dbReference>
<evidence type="ECO:0000256" key="2">
    <source>
        <dbReference type="SAM" id="SignalP"/>
    </source>
</evidence>
<feature type="chain" id="PRO_5026903346" evidence="2">
    <location>
        <begin position="29"/>
        <end position="429"/>
    </location>
</feature>
<keyword evidence="1" id="KW-1133">Transmembrane helix</keyword>
<dbReference type="Proteomes" id="UP000500938">
    <property type="component" value="Chromosome"/>
</dbReference>
<evidence type="ECO:0000313" key="3">
    <source>
        <dbReference type="EMBL" id="QJR35193.1"/>
    </source>
</evidence>
<dbReference type="RefSeq" id="WP_171224622.1">
    <property type="nucleotide sequence ID" value="NZ_CP053085.1"/>
</dbReference>
<feature type="transmembrane region" description="Helical" evidence="1">
    <location>
        <begin position="159"/>
        <end position="178"/>
    </location>
</feature>
<protein>
    <submittedName>
        <fullName evidence="3">Uncharacterized protein</fullName>
    </submittedName>
</protein>
<dbReference type="KEGG" id="ggr:HKW67_06580"/>
<evidence type="ECO:0000256" key="1">
    <source>
        <dbReference type="SAM" id="Phobius"/>
    </source>
</evidence>
<feature type="transmembrane region" description="Helical" evidence="1">
    <location>
        <begin position="135"/>
        <end position="153"/>
    </location>
</feature>
<gene>
    <name evidence="3" type="ORF">HKW67_06580</name>
</gene>
<feature type="transmembrane region" description="Helical" evidence="1">
    <location>
        <begin position="365"/>
        <end position="383"/>
    </location>
</feature>
<keyword evidence="2" id="KW-0732">Signal</keyword>
<feature type="signal peptide" evidence="2">
    <location>
        <begin position="1"/>
        <end position="28"/>
    </location>
</feature>
<feature type="transmembrane region" description="Helical" evidence="1">
    <location>
        <begin position="107"/>
        <end position="128"/>
    </location>
</feature>
<evidence type="ECO:0000313" key="4">
    <source>
        <dbReference type="Proteomes" id="UP000500938"/>
    </source>
</evidence>
<proteinExistence type="predicted"/>
<name>A0A6M4IKD0_9BACT</name>
<feature type="transmembrane region" description="Helical" evidence="1">
    <location>
        <begin position="82"/>
        <end position="101"/>
    </location>
</feature>
<accession>A0A6M4IKD0</accession>
<sequence>MYIGALFRLFWRPAALSALFLTSLAAMAPFAMFGEQVRAVQSAVHLGLTLPLIVGVLASSAADELLRQPGSWMLPGLRRSLAAGDVLMVLALSAIVGVVAWRAGGAALAVGVAMIAPFWYAVGGAARLAAKRPKLIGASALVVLAMAAAPALYTRAVTGALPLAAAVAACATVLLMRARWSPGVARMRAAVGEPEALLSGSTAVFSRARAMSPPGHLDEGRMPTLAFWVRAAAYEHMAGGRTAFTVSGVMMAVITHLFQTPVPLALMSVSQRGLQLGSALVYPISRRERATILYVCNAIDIALLACCFTVTYVALRAVHAPTVSFMASLAQGVWPVMLAAAVALAPILQWARIRGPIPPSRAYRFMGYAFAFMFATMALGFGAEKLFDAQRGMLPALAMIVVVGVVVQLVQLAALRWVYARADLVAPLA</sequence>
<feature type="transmembrane region" description="Helical" evidence="1">
    <location>
        <begin position="292"/>
        <end position="313"/>
    </location>
</feature>
<feature type="transmembrane region" description="Helical" evidence="1">
    <location>
        <begin position="333"/>
        <end position="353"/>
    </location>
</feature>
<keyword evidence="4" id="KW-1185">Reference proteome</keyword>